<dbReference type="Proteomes" id="UP000273641">
    <property type="component" value="Unassembled WGS sequence"/>
</dbReference>
<keyword evidence="1" id="KW-1133">Transmembrane helix</keyword>
<sequence>GIGMRVKIGDLVKEGPKAMLYGGLVGVCQIIFAISLINIFIK</sequence>
<reference evidence="2 3" key="1">
    <citation type="submission" date="2018-11" db="EMBL/GenBank/DDBJ databases">
        <title>Draft genome sequences of potential pathogenic Clostridium perfringens from environmental surface water in the North West Province, South Africa.</title>
        <authorList>
            <person name="Fourie J.C.J."/>
            <person name="Sanko T.J."/>
            <person name="Bezuidenhout C."/>
            <person name="Mienie C."/>
            <person name="Adeleke R."/>
        </authorList>
    </citation>
    <scope>NUCLEOTIDE SEQUENCE [LARGE SCALE GENOMIC DNA]</scope>
    <source>
        <strain evidence="2 3">SC4-C13</strain>
    </source>
</reference>
<dbReference type="EMBL" id="RQNR01000179">
    <property type="protein sequence ID" value="RQN19773.1"/>
    <property type="molecule type" value="Genomic_DNA"/>
</dbReference>
<comment type="caution">
    <text evidence="2">The sequence shown here is derived from an EMBL/GenBank/DDBJ whole genome shotgun (WGS) entry which is preliminary data.</text>
</comment>
<evidence type="ECO:0000313" key="3">
    <source>
        <dbReference type="Proteomes" id="UP000273641"/>
    </source>
</evidence>
<feature type="non-terminal residue" evidence="2">
    <location>
        <position position="1"/>
    </location>
</feature>
<protein>
    <submittedName>
        <fullName evidence="2">Sulfate exporter family transporter</fullName>
    </submittedName>
</protein>
<keyword evidence="1" id="KW-0472">Membrane</keyword>
<name>A0AAE8FP07_CLOPF</name>
<proteinExistence type="predicted"/>
<dbReference type="AlphaFoldDB" id="A0AAE8FP07"/>
<accession>A0AAE8FP07</accession>
<keyword evidence="1" id="KW-0812">Transmembrane</keyword>
<evidence type="ECO:0000256" key="1">
    <source>
        <dbReference type="SAM" id="Phobius"/>
    </source>
</evidence>
<organism evidence="2 3">
    <name type="scientific">Clostridium perfringens</name>
    <dbReference type="NCBI Taxonomy" id="1502"/>
    <lineage>
        <taxon>Bacteria</taxon>
        <taxon>Bacillati</taxon>
        <taxon>Bacillota</taxon>
        <taxon>Clostridia</taxon>
        <taxon>Eubacteriales</taxon>
        <taxon>Clostridiaceae</taxon>
        <taxon>Clostridium</taxon>
    </lineage>
</organism>
<feature type="transmembrane region" description="Helical" evidence="1">
    <location>
        <begin position="20"/>
        <end position="41"/>
    </location>
</feature>
<gene>
    <name evidence="2" type="ORF">EHZ11_16720</name>
</gene>
<evidence type="ECO:0000313" key="2">
    <source>
        <dbReference type="EMBL" id="RQN19773.1"/>
    </source>
</evidence>